<dbReference type="InterPro" id="IPR036709">
    <property type="entry name" value="Autotransporte_beta_dom_sf"/>
</dbReference>
<dbReference type="Proteomes" id="UP000249453">
    <property type="component" value="Unassembled WGS sequence"/>
</dbReference>
<dbReference type="Gene3D" id="2.160.20.20">
    <property type="match status" value="2"/>
</dbReference>
<dbReference type="AlphaFoldDB" id="A0A364JW48"/>
<dbReference type="InterPro" id="IPR012332">
    <property type="entry name" value="Autotransporter_pectin_lyase_C"/>
</dbReference>
<accession>A0A364JW48</accession>
<dbReference type="InterPro" id="IPR005546">
    <property type="entry name" value="Autotransporte_beta"/>
</dbReference>
<name>A0A364JW48_9HYPH</name>
<dbReference type="SUPFAM" id="SSF103515">
    <property type="entry name" value="Autotransporter"/>
    <property type="match status" value="1"/>
</dbReference>
<proteinExistence type="predicted"/>
<dbReference type="InterPro" id="IPR011050">
    <property type="entry name" value="Pectin_lyase_fold/virulence"/>
</dbReference>
<dbReference type="Gene3D" id="2.40.128.130">
    <property type="entry name" value="Autotransporter beta-domain"/>
    <property type="match status" value="1"/>
</dbReference>
<keyword evidence="3" id="KW-1185">Reference proteome</keyword>
<dbReference type="InterPro" id="IPR006315">
    <property type="entry name" value="OM_autotransptr_brl_dom"/>
</dbReference>
<dbReference type="InterPro" id="IPR043990">
    <property type="entry name" value="AC_1"/>
</dbReference>
<protein>
    <submittedName>
        <fullName evidence="2">Outer membrane autotransporter protein</fullName>
    </submittedName>
</protein>
<dbReference type="EMBL" id="QLMK01000004">
    <property type="protein sequence ID" value="RAK30116.1"/>
    <property type="molecule type" value="Genomic_DNA"/>
</dbReference>
<dbReference type="NCBIfam" id="TIGR01414">
    <property type="entry name" value="autotrans_barl"/>
    <property type="match status" value="1"/>
</dbReference>
<reference evidence="2 3" key="1">
    <citation type="submission" date="2018-06" db="EMBL/GenBank/DDBJ databases">
        <title>Genomic Encyclopedia of Type Strains, Phase IV (KMG-IV): sequencing the most valuable type-strain genomes for metagenomic binning, comparative biology and taxonomic classification.</title>
        <authorList>
            <person name="Goeker M."/>
        </authorList>
    </citation>
    <scope>NUCLEOTIDE SEQUENCE [LARGE SCALE GENOMIC DNA]</scope>
    <source>
        <strain evidence="2 3">DSM 26720</strain>
    </source>
</reference>
<dbReference type="Pfam" id="PF18883">
    <property type="entry name" value="AC_1"/>
    <property type="match status" value="1"/>
</dbReference>
<evidence type="ECO:0000313" key="2">
    <source>
        <dbReference type="EMBL" id="RAK30116.1"/>
    </source>
</evidence>
<dbReference type="Pfam" id="PF03797">
    <property type="entry name" value="Autotransporter"/>
    <property type="match status" value="1"/>
</dbReference>
<evidence type="ECO:0000313" key="3">
    <source>
        <dbReference type="Proteomes" id="UP000249453"/>
    </source>
</evidence>
<dbReference type="PROSITE" id="PS51208">
    <property type="entry name" value="AUTOTRANSPORTER"/>
    <property type="match status" value="1"/>
</dbReference>
<dbReference type="InterPro" id="IPR003991">
    <property type="entry name" value="Pertactin_virulence_factor"/>
</dbReference>
<dbReference type="SUPFAM" id="SSF51126">
    <property type="entry name" value="Pectin lyase-like"/>
    <property type="match status" value="2"/>
</dbReference>
<sequence length="969" mass="100565">MVLYTGGKSKLSASKTISNRLKLSLIASIGVILLSSGQVWAQCAPPPGSLSISAGDACVDNDASRLSNSGTAVNVDGGSYTGTNVTISTTTNSAFGVDLQNNGTVVLKDTTITTSDRDAYGIRADSGLIEAKNLTITTDGYASDAITLTGPATVNLDGAEIQVNGSSARGIRTQNGATVVGSNVNIVSTQTNPAGPPDGYGSSHGITSESGSSVTLFDSSITVTGPQSSGVEVWSGGKFHGERLVIKTSSNDSLSTGLAALSPGSTATLIDSTISVDGQEVVAVYASGAAAIDLKNVDMATAGDAGVGVMVIDAETTVNITDNSVINTIGADAHGLQVLSGGQVTIADANVTVTGDGASTIAITESAASDDAHITITGGNFSSAQAPLILVEGGDGEIIMNGPIGLSAGSVDGRQIFASVTNVDALVSDFDFTANSVSEILGDIDVTGAGNTMRATFNQSHWFGDLTVADGNNADISLSGSEWTGRSTNATSITTDVSSIWNVTASSDAGLVTNAGLIAFDPAAAGFPTLTVNDYVGQNGNIQLNTVLNADNSPTNVLIVDGGTASGTTSLIIANAGGTGEQTLGDGIQVVQTVNGGTTEESAFNLANRTAAGAYEYLLFRGGATASEDWFLRSHLIAPGASEPDVPLYRPEVALYTPVPAIARQMGMAFLGTLHERVGEQMNIKARPDQDEYANGAWARLIGEAGKTSWSGTVDAQARNSRLFGIQAGLDIYRAEHSNRHRDHLGVYAGYGWHNSRIDGNVLGENRLRVGKLKLDGPVLGAYWTHYAPAGTYIDGVLQVNWFDGHGDSDFGTGMKTRGTGFTASLEAGHPFQSGDQWQIEPQAQIIYQSMSVKSGHDAFSAFSWDEDDAVTGRLGVRLQYTSKDGEQIWQPYAKANLWHGFRGTDKAKFGSTIINNHFGATSLELGAGFTAKVSETASLYGHIDHRWQLDGREKHNATHGGFGLRVNW</sequence>
<organism evidence="2 3">
    <name type="scientific">Falsochrobactrum ovis</name>
    <dbReference type="NCBI Taxonomy" id="1293442"/>
    <lineage>
        <taxon>Bacteria</taxon>
        <taxon>Pseudomonadati</taxon>
        <taxon>Pseudomonadota</taxon>
        <taxon>Alphaproteobacteria</taxon>
        <taxon>Hyphomicrobiales</taxon>
        <taxon>Brucellaceae</taxon>
        <taxon>Falsochrobactrum</taxon>
    </lineage>
</organism>
<dbReference type="CDD" id="cd01344">
    <property type="entry name" value="PL2_Passenger_AT"/>
    <property type="match status" value="1"/>
</dbReference>
<dbReference type="PRINTS" id="PR01484">
    <property type="entry name" value="PRTACTNFAMLY"/>
</dbReference>
<evidence type="ECO:0000259" key="1">
    <source>
        <dbReference type="PROSITE" id="PS51208"/>
    </source>
</evidence>
<feature type="domain" description="Autotransporter" evidence="1">
    <location>
        <begin position="690"/>
        <end position="969"/>
    </location>
</feature>
<dbReference type="SMART" id="SM00869">
    <property type="entry name" value="Autotransporter"/>
    <property type="match status" value="1"/>
</dbReference>
<gene>
    <name evidence="2" type="ORF">C7374_104178</name>
</gene>
<comment type="caution">
    <text evidence="2">The sequence shown here is derived from an EMBL/GenBank/DDBJ whole genome shotgun (WGS) entry which is preliminary data.</text>
</comment>
<dbReference type="GO" id="GO:0019867">
    <property type="term" value="C:outer membrane"/>
    <property type="evidence" value="ECO:0007669"/>
    <property type="project" value="InterPro"/>
</dbReference>